<sequence>MNRTFIVRYLRVPPLLFTTETPNLLGDFLSGVLFFLHAEQRADMTGSYGRGGICGGWRGTTKNEYRVIEQSTKNKERARPRRWTVTIASALELQTPCWIIESLLR</sequence>
<gene>
    <name evidence="1" type="ORF">DCHRY22_LOCUS7774</name>
</gene>
<accession>A0A8J2W2B7</accession>
<dbReference type="AlphaFoldDB" id="A0A8J2W2B7"/>
<evidence type="ECO:0000313" key="2">
    <source>
        <dbReference type="Proteomes" id="UP000789524"/>
    </source>
</evidence>
<name>A0A8J2W2B7_9NEOP</name>
<organism evidence="1 2">
    <name type="scientific">Danaus chrysippus</name>
    <name type="common">African queen</name>
    <dbReference type="NCBI Taxonomy" id="151541"/>
    <lineage>
        <taxon>Eukaryota</taxon>
        <taxon>Metazoa</taxon>
        <taxon>Ecdysozoa</taxon>
        <taxon>Arthropoda</taxon>
        <taxon>Hexapoda</taxon>
        <taxon>Insecta</taxon>
        <taxon>Pterygota</taxon>
        <taxon>Neoptera</taxon>
        <taxon>Endopterygota</taxon>
        <taxon>Lepidoptera</taxon>
        <taxon>Glossata</taxon>
        <taxon>Ditrysia</taxon>
        <taxon>Papilionoidea</taxon>
        <taxon>Nymphalidae</taxon>
        <taxon>Danainae</taxon>
        <taxon>Danaini</taxon>
        <taxon>Danaina</taxon>
        <taxon>Danaus</taxon>
        <taxon>Anosia</taxon>
    </lineage>
</organism>
<reference evidence="1" key="1">
    <citation type="submission" date="2021-09" db="EMBL/GenBank/DDBJ databases">
        <authorList>
            <person name="Martin H S."/>
        </authorList>
    </citation>
    <scope>NUCLEOTIDE SEQUENCE</scope>
</reference>
<evidence type="ECO:0000313" key="1">
    <source>
        <dbReference type="EMBL" id="CAG9567524.1"/>
    </source>
</evidence>
<dbReference type="EMBL" id="CAKASE010000058">
    <property type="protein sequence ID" value="CAG9567524.1"/>
    <property type="molecule type" value="Genomic_DNA"/>
</dbReference>
<proteinExistence type="predicted"/>
<keyword evidence="2" id="KW-1185">Reference proteome</keyword>
<dbReference type="Proteomes" id="UP000789524">
    <property type="component" value="Unassembled WGS sequence"/>
</dbReference>
<comment type="caution">
    <text evidence="1">The sequence shown here is derived from an EMBL/GenBank/DDBJ whole genome shotgun (WGS) entry which is preliminary data.</text>
</comment>
<protein>
    <submittedName>
        <fullName evidence="1">(African queen) hypothetical protein</fullName>
    </submittedName>
</protein>